<dbReference type="PANTHER" id="PTHR16294">
    <property type="entry name" value="DYSTROBREVIN BINDING PROTEIN 1 DYSBINDIN"/>
    <property type="match status" value="1"/>
</dbReference>
<evidence type="ECO:0008006" key="5">
    <source>
        <dbReference type="Google" id="ProtNLM"/>
    </source>
</evidence>
<name>A0A7R8YM96_HERIL</name>
<dbReference type="OrthoDB" id="2445127at2759"/>
<keyword evidence="2" id="KW-0175">Coiled coil</keyword>
<dbReference type="FunCoup" id="A0A7R8YM96">
    <property type="interactions" value="29"/>
</dbReference>
<sequence length="259" mass="29809">MFGNIRRKLNDVISEGLNISENISTNYLKPSTSPIFESSKADFGIPSDVNLSAGCELLAKNEETWYLLHKNNEKNAYATEVLDKSIASIKGRTEKLQVDLNDMSSCLATIPAILEDLKVCNEMIMNVGLLCRSLETKIVEFEDVTEEIELQQRQLDHKFQMSLYKQKKMAQLEEVRTRLARQYADNVSQYEAELKKIQRERQAVFQDAFQHDLELYKQQGMIPKVDHAKKNPLEPELSLEEITLDDTDSKNQLEDFLKD</sequence>
<dbReference type="OMA" id="KSWFLLH"/>
<feature type="coiled-coil region" evidence="2">
    <location>
        <begin position="180"/>
        <end position="207"/>
    </location>
</feature>
<keyword evidence="4" id="KW-1185">Reference proteome</keyword>
<accession>A0A7R8YM96</accession>
<dbReference type="GO" id="GO:0005737">
    <property type="term" value="C:cytoplasm"/>
    <property type="evidence" value="ECO:0007669"/>
    <property type="project" value="InterPro"/>
</dbReference>
<evidence type="ECO:0000256" key="1">
    <source>
        <dbReference type="ARBA" id="ARBA00008686"/>
    </source>
</evidence>
<comment type="similarity">
    <text evidence="1">Belongs to the dysbindin family.</text>
</comment>
<reference evidence="3 4" key="1">
    <citation type="submission" date="2020-11" db="EMBL/GenBank/DDBJ databases">
        <authorList>
            <person name="Wallbank WR R."/>
            <person name="Pardo Diaz C."/>
            <person name="Kozak K."/>
            <person name="Martin S."/>
            <person name="Jiggins C."/>
            <person name="Moest M."/>
            <person name="Warren A I."/>
            <person name="Generalovic N T."/>
            <person name="Byers J.R.P. K."/>
            <person name="Montejo-Kovacevich G."/>
            <person name="Yen C E."/>
        </authorList>
    </citation>
    <scope>NUCLEOTIDE SEQUENCE [LARGE SCALE GENOMIC DNA]</scope>
</reference>
<gene>
    <name evidence="3" type="ORF">HERILL_LOCUS1652</name>
</gene>
<dbReference type="EMBL" id="LR899009">
    <property type="protein sequence ID" value="CAD7078381.1"/>
    <property type="molecule type" value="Genomic_DNA"/>
</dbReference>
<dbReference type="Proteomes" id="UP000594454">
    <property type="component" value="Chromosome 1"/>
</dbReference>
<dbReference type="AlphaFoldDB" id="A0A7R8YM96"/>
<protein>
    <recommendedName>
        <fullName evidence="5">Dysbindin-like protein</fullName>
    </recommendedName>
</protein>
<organism evidence="3 4">
    <name type="scientific">Hermetia illucens</name>
    <name type="common">Black soldier fly</name>
    <dbReference type="NCBI Taxonomy" id="343691"/>
    <lineage>
        <taxon>Eukaryota</taxon>
        <taxon>Metazoa</taxon>
        <taxon>Ecdysozoa</taxon>
        <taxon>Arthropoda</taxon>
        <taxon>Hexapoda</taxon>
        <taxon>Insecta</taxon>
        <taxon>Pterygota</taxon>
        <taxon>Neoptera</taxon>
        <taxon>Endopterygota</taxon>
        <taxon>Diptera</taxon>
        <taxon>Brachycera</taxon>
        <taxon>Stratiomyomorpha</taxon>
        <taxon>Stratiomyidae</taxon>
        <taxon>Hermetiinae</taxon>
        <taxon>Hermetia</taxon>
    </lineage>
</organism>
<dbReference type="PANTHER" id="PTHR16294:SF6">
    <property type="entry name" value="DYNAMIN N-TERMINAL DOMAIN-CONTAINING PROTEIN"/>
    <property type="match status" value="1"/>
</dbReference>
<evidence type="ECO:0000313" key="4">
    <source>
        <dbReference type="Proteomes" id="UP000594454"/>
    </source>
</evidence>
<evidence type="ECO:0000313" key="3">
    <source>
        <dbReference type="EMBL" id="CAD7078381.1"/>
    </source>
</evidence>
<proteinExistence type="inferred from homology"/>
<dbReference type="InterPro" id="IPR007531">
    <property type="entry name" value="Dysbindin"/>
</dbReference>
<evidence type="ECO:0000256" key="2">
    <source>
        <dbReference type="SAM" id="Coils"/>
    </source>
</evidence>
<dbReference type="InParanoid" id="A0A7R8YM96"/>